<keyword evidence="2" id="KW-1185">Reference proteome</keyword>
<evidence type="ECO:0000313" key="2">
    <source>
        <dbReference type="Proteomes" id="UP000814140"/>
    </source>
</evidence>
<comment type="caution">
    <text evidence="1">The sequence shown here is derived from an EMBL/GenBank/DDBJ whole genome shotgun (WGS) entry which is preliminary data.</text>
</comment>
<proteinExistence type="predicted"/>
<sequence>MTEGDGSTIQFTNGQTFTYTNPSWWHWVDDPKDPRVQEQRHYAHIPVRHNLERARTLASPEYTFLPSVTS</sequence>
<protein>
    <submittedName>
        <fullName evidence="1">Uncharacterized protein</fullName>
    </submittedName>
</protein>
<evidence type="ECO:0000313" key="1">
    <source>
        <dbReference type="EMBL" id="KAI0055408.1"/>
    </source>
</evidence>
<accession>A0ACB8SFZ9</accession>
<dbReference type="Proteomes" id="UP000814140">
    <property type="component" value="Unassembled WGS sequence"/>
</dbReference>
<gene>
    <name evidence="1" type="ORF">BV25DRAFT_1921841</name>
</gene>
<reference evidence="1" key="1">
    <citation type="submission" date="2021-03" db="EMBL/GenBank/DDBJ databases">
        <authorList>
            <consortium name="DOE Joint Genome Institute"/>
            <person name="Ahrendt S."/>
            <person name="Looney B.P."/>
            <person name="Miyauchi S."/>
            <person name="Morin E."/>
            <person name="Drula E."/>
            <person name="Courty P.E."/>
            <person name="Chicoki N."/>
            <person name="Fauchery L."/>
            <person name="Kohler A."/>
            <person name="Kuo A."/>
            <person name="Labutti K."/>
            <person name="Pangilinan J."/>
            <person name="Lipzen A."/>
            <person name="Riley R."/>
            <person name="Andreopoulos W."/>
            <person name="He G."/>
            <person name="Johnson J."/>
            <person name="Barry K.W."/>
            <person name="Grigoriev I.V."/>
            <person name="Nagy L."/>
            <person name="Hibbett D."/>
            <person name="Henrissat B."/>
            <person name="Matheny P.B."/>
            <person name="Labbe J."/>
            <person name="Martin F."/>
        </authorList>
    </citation>
    <scope>NUCLEOTIDE SEQUENCE</scope>
    <source>
        <strain evidence="1">HHB10654</strain>
    </source>
</reference>
<dbReference type="EMBL" id="MU277293">
    <property type="protein sequence ID" value="KAI0055408.1"/>
    <property type="molecule type" value="Genomic_DNA"/>
</dbReference>
<reference evidence="1" key="2">
    <citation type="journal article" date="2022" name="New Phytol.">
        <title>Evolutionary transition to the ectomycorrhizal habit in the genomes of a hyperdiverse lineage of mushroom-forming fungi.</title>
        <authorList>
            <person name="Looney B."/>
            <person name="Miyauchi S."/>
            <person name="Morin E."/>
            <person name="Drula E."/>
            <person name="Courty P.E."/>
            <person name="Kohler A."/>
            <person name="Kuo A."/>
            <person name="LaButti K."/>
            <person name="Pangilinan J."/>
            <person name="Lipzen A."/>
            <person name="Riley R."/>
            <person name="Andreopoulos W."/>
            <person name="He G."/>
            <person name="Johnson J."/>
            <person name="Nolan M."/>
            <person name="Tritt A."/>
            <person name="Barry K.W."/>
            <person name="Grigoriev I.V."/>
            <person name="Nagy L.G."/>
            <person name="Hibbett D."/>
            <person name="Henrissat B."/>
            <person name="Matheny P.B."/>
            <person name="Labbe J."/>
            <person name="Martin F.M."/>
        </authorList>
    </citation>
    <scope>NUCLEOTIDE SEQUENCE</scope>
    <source>
        <strain evidence="1">HHB10654</strain>
    </source>
</reference>
<name>A0ACB8SFZ9_9AGAM</name>
<organism evidence="1 2">
    <name type="scientific">Artomyces pyxidatus</name>
    <dbReference type="NCBI Taxonomy" id="48021"/>
    <lineage>
        <taxon>Eukaryota</taxon>
        <taxon>Fungi</taxon>
        <taxon>Dikarya</taxon>
        <taxon>Basidiomycota</taxon>
        <taxon>Agaricomycotina</taxon>
        <taxon>Agaricomycetes</taxon>
        <taxon>Russulales</taxon>
        <taxon>Auriscalpiaceae</taxon>
        <taxon>Artomyces</taxon>
    </lineage>
</organism>